<keyword evidence="7" id="KW-1185">Reference proteome</keyword>
<dbReference type="PANTHER" id="PTHR24365:SF541">
    <property type="entry name" value="PROTEIN TOLL-RELATED"/>
    <property type="match status" value="1"/>
</dbReference>
<dbReference type="GO" id="GO:0005886">
    <property type="term" value="C:plasma membrane"/>
    <property type="evidence" value="ECO:0007669"/>
    <property type="project" value="TreeGrafter"/>
</dbReference>
<reference evidence="6" key="2">
    <citation type="journal article" date="2021" name="Genome Biol. Evol.">
        <title>Developing a high-quality reference genome for a parasitic bivalve with doubly uniparental inheritance (Bivalvia: Unionida).</title>
        <authorList>
            <person name="Smith C.H."/>
        </authorList>
    </citation>
    <scope>NUCLEOTIDE SEQUENCE</scope>
    <source>
        <strain evidence="6">CHS0354</strain>
        <tissue evidence="6">Mantle</tissue>
    </source>
</reference>
<dbReference type="GO" id="GO:0007165">
    <property type="term" value="P:signal transduction"/>
    <property type="evidence" value="ECO:0007669"/>
    <property type="project" value="TreeGrafter"/>
</dbReference>
<dbReference type="InterPro" id="IPR035897">
    <property type="entry name" value="Toll_tir_struct_dom_sf"/>
</dbReference>
<comment type="subcellular location">
    <subcellularLocation>
        <location evidence="1">Membrane</location>
        <topology evidence="1">Single-pass membrane protein</topology>
    </subcellularLocation>
</comment>
<dbReference type="Proteomes" id="UP001195483">
    <property type="component" value="Unassembled WGS sequence"/>
</dbReference>
<evidence type="ECO:0000256" key="3">
    <source>
        <dbReference type="ARBA" id="ARBA00022729"/>
    </source>
</evidence>
<evidence type="ECO:0000313" key="7">
    <source>
        <dbReference type="Proteomes" id="UP001195483"/>
    </source>
</evidence>
<keyword evidence="3" id="KW-0732">Signal</keyword>
<reference evidence="6" key="3">
    <citation type="submission" date="2023-05" db="EMBL/GenBank/DDBJ databases">
        <authorList>
            <person name="Smith C.H."/>
        </authorList>
    </citation>
    <scope>NUCLEOTIDE SEQUENCE</scope>
    <source>
        <strain evidence="6">CHS0354</strain>
        <tissue evidence="6">Mantle</tissue>
    </source>
</reference>
<proteinExistence type="predicted"/>
<keyword evidence="4" id="KW-1133">Transmembrane helix</keyword>
<keyword evidence="2" id="KW-0812">Transmembrane</keyword>
<dbReference type="AlphaFoldDB" id="A0AAE0TGK8"/>
<evidence type="ECO:0000256" key="5">
    <source>
        <dbReference type="ARBA" id="ARBA00023136"/>
    </source>
</evidence>
<dbReference type="Gene3D" id="3.80.10.10">
    <property type="entry name" value="Ribonuclease Inhibitor"/>
    <property type="match status" value="1"/>
</dbReference>
<evidence type="ECO:0000256" key="2">
    <source>
        <dbReference type="ARBA" id="ARBA00022692"/>
    </source>
</evidence>
<dbReference type="InterPro" id="IPR032675">
    <property type="entry name" value="LRR_dom_sf"/>
</dbReference>
<sequence>MEETDPEELRILFRENQNLQLLNLSGNGFTRLHSDIFKTNTKLEKLDFSENFLLYTDWLSSTLMHLCSLNLKESRIFTIDSRTRQVIDNLVHRYNYSVGDVDRIHLNLANNPISCGCDQEEFARSRWCEFEAEIALYERKPIILVTLGDVKIRSLPSSLRKVCFKCTSLEWPGADNQDKLEDFWGKLIKAIIKFTADIRY</sequence>
<dbReference type="SUPFAM" id="SSF52200">
    <property type="entry name" value="Toll/Interleukin receptor TIR domain"/>
    <property type="match status" value="1"/>
</dbReference>
<evidence type="ECO:0000256" key="1">
    <source>
        <dbReference type="ARBA" id="ARBA00004167"/>
    </source>
</evidence>
<accession>A0AAE0TGK8</accession>
<evidence type="ECO:0000256" key="4">
    <source>
        <dbReference type="ARBA" id="ARBA00022989"/>
    </source>
</evidence>
<protein>
    <submittedName>
        <fullName evidence="6">Uncharacterized protein</fullName>
    </submittedName>
</protein>
<dbReference type="Gene3D" id="3.40.50.10140">
    <property type="entry name" value="Toll/interleukin-1 receptor homology (TIR) domain"/>
    <property type="match status" value="1"/>
</dbReference>
<reference evidence="6" key="1">
    <citation type="journal article" date="2021" name="Genome Biol. Evol.">
        <title>A High-Quality Reference Genome for a Parasitic Bivalve with Doubly Uniparental Inheritance (Bivalvia: Unionida).</title>
        <authorList>
            <person name="Smith C.H."/>
        </authorList>
    </citation>
    <scope>NUCLEOTIDE SEQUENCE</scope>
    <source>
        <strain evidence="6">CHS0354</strain>
    </source>
</reference>
<dbReference type="PANTHER" id="PTHR24365">
    <property type="entry name" value="TOLL-LIKE RECEPTOR"/>
    <property type="match status" value="1"/>
</dbReference>
<name>A0AAE0TGK8_9BIVA</name>
<dbReference type="EMBL" id="JAEAOA010001197">
    <property type="protein sequence ID" value="KAK3609573.1"/>
    <property type="molecule type" value="Genomic_DNA"/>
</dbReference>
<comment type="caution">
    <text evidence="6">The sequence shown here is derived from an EMBL/GenBank/DDBJ whole genome shotgun (WGS) entry which is preliminary data.</text>
</comment>
<gene>
    <name evidence="6" type="ORF">CHS0354_019587</name>
</gene>
<organism evidence="6 7">
    <name type="scientific">Potamilus streckersoni</name>
    <dbReference type="NCBI Taxonomy" id="2493646"/>
    <lineage>
        <taxon>Eukaryota</taxon>
        <taxon>Metazoa</taxon>
        <taxon>Spiralia</taxon>
        <taxon>Lophotrochozoa</taxon>
        <taxon>Mollusca</taxon>
        <taxon>Bivalvia</taxon>
        <taxon>Autobranchia</taxon>
        <taxon>Heteroconchia</taxon>
        <taxon>Palaeoheterodonta</taxon>
        <taxon>Unionida</taxon>
        <taxon>Unionoidea</taxon>
        <taxon>Unionidae</taxon>
        <taxon>Ambleminae</taxon>
        <taxon>Lampsilini</taxon>
        <taxon>Potamilus</taxon>
    </lineage>
</organism>
<evidence type="ECO:0000313" key="6">
    <source>
        <dbReference type="EMBL" id="KAK3609573.1"/>
    </source>
</evidence>
<keyword evidence="5" id="KW-0472">Membrane</keyword>
<dbReference type="SUPFAM" id="SSF52058">
    <property type="entry name" value="L domain-like"/>
    <property type="match status" value="1"/>
</dbReference>
<dbReference type="GO" id="GO:0038023">
    <property type="term" value="F:signaling receptor activity"/>
    <property type="evidence" value="ECO:0007669"/>
    <property type="project" value="TreeGrafter"/>
</dbReference>